<accession>A0A197K650</accession>
<protein>
    <submittedName>
        <fullName evidence="1">Uncharacterized protein</fullName>
    </submittedName>
</protein>
<sequence>MTVLRLNTEFAHMFEFRKLHGCLALAKLSLHMRTEHRKHIRLITRADLLVPGSTTADGSIQEQEQERIVALKLWKLHKDGHWSFEDPSILSHFVGGMFPQLSQLTARAWDGVTFGSYVTFSRQ</sequence>
<dbReference type="Proteomes" id="UP000078512">
    <property type="component" value="Unassembled WGS sequence"/>
</dbReference>
<proteinExistence type="predicted"/>
<name>A0A197K650_9FUNG</name>
<keyword evidence="2" id="KW-1185">Reference proteome</keyword>
<dbReference type="OrthoDB" id="2447052at2759"/>
<dbReference type="EMBL" id="KV442024">
    <property type="protein sequence ID" value="OAQ32648.1"/>
    <property type="molecule type" value="Genomic_DNA"/>
</dbReference>
<organism evidence="1 2">
    <name type="scientific">Linnemannia elongata AG-77</name>
    <dbReference type="NCBI Taxonomy" id="1314771"/>
    <lineage>
        <taxon>Eukaryota</taxon>
        <taxon>Fungi</taxon>
        <taxon>Fungi incertae sedis</taxon>
        <taxon>Mucoromycota</taxon>
        <taxon>Mortierellomycotina</taxon>
        <taxon>Mortierellomycetes</taxon>
        <taxon>Mortierellales</taxon>
        <taxon>Mortierellaceae</taxon>
        <taxon>Linnemannia</taxon>
    </lineage>
</organism>
<gene>
    <name evidence="1" type="ORF">K457DRAFT_289474</name>
</gene>
<evidence type="ECO:0000313" key="1">
    <source>
        <dbReference type="EMBL" id="OAQ32648.1"/>
    </source>
</evidence>
<evidence type="ECO:0000313" key="2">
    <source>
        <dbReference type="Proteomes" id="UP000078512"/>
    </source>
</evidence>
<dbReference type="AlphaFoldDB" id="A0A197K650"/>
<reference evidence="1 2" key="1">
    <citation type="submission" date="2016-05" db="EMBL/GenBank/DDBJ databases">
        <title>Genome sequencing reveals origins of a unique bacterial endosymbiosis in the earliest lineages of terrestrial Fungi.</title>
        <authorList>
            <consortium name="DOE Joint Genome Institute"/>
            <person name="Uehling J."/>
            <person name="Gryganskyi A."/>
            <person name="Hameed K."/>
            <person name="Tschaplinski T."/>
            <person name="Misztal P."/>
            <person name="Wu S."/>
            <person name="Desiro A."/>
            <person name="Vande Pol N."/>
            <person name="Du Z.-Y."/>
            <person name="Zienkiewicz A."/>
            <person name="Zienkiewicz K."/>
            <person name="Morin E."/>
            <person name="Tisserant E."/>
            <person name="Splivallo R."/>
            <person name="Hainaut M."/>
            <person name="Henrissat B."/>
            <person name="Ohm R."/>
            <person name="Kuo A."/>
            <person name="Yan J."/>
            <person name="Lipzen A."/>
            <person name="Nolan M."/>
            <person name="Labutti K."/>
            <person name="Barry K."/>
            <person name="Goldstein A."/>
            <person name="Labbe J."/>
            <person name="Schadt C."/>
            <person name="Tuskan G."/>
            <person name="Grigoriev I."/>
            <person name="Martin F."/>
            <person name="Vilgalys R."/>
            <person name="Bonito G."/>
        </authorList>
    </citation>
    <scope>NUCLEOTIDE SEQUENCE [LARGE SCALE GENOMIC DNA]</scope>
    <source>
        <strain evidence="1 2">AG-77</strain>
    </source>
</reference>